<dbReference type="PANTHER" id="PTHR43641">
    <property type="entry name" value="FORMATE ACETYLTRANSFERASE 3-RELATED"/>
    <property type="match status" value="1"/>
</dbReference>
<gene>
    <name evidence="6" type="ORF">IAC50_07010</name>
</gene>
<sequence length="802" mass="90441">MNAARQHEHWTKGSTERVNRLRDRYWNWKPEIDTERAVSYTKSYRELEAYDPCIKRAQALYDYMRSKTVKIYEDELIVGTYGKQPRAAIISPEICMSWVVDELETMETREQDPYVIKEEDKEILRSIAPYWKGRTMEDYYIANLTPGAKKVAFNTNVVFGENKSQAGGGEFAAGYRNIVFKKGFKGIRDEAEEKLNALDPEDISTFDKRQFYRSVIIICDAAKLQSERYAAEARKEAEKTGDENRRKELLAIAEACDRVPWETPRNLMEAFQAIWFTQLMIWSEENATSYCVERIDQLLYPFYKADKEAGVTDDIRTQELFDCFWLKMAEMIYTISDASAKFFSGYQPYHGISLGGCKEDGSDAVNELSYMALKATADTQMHAPTLNVRVGKNTCDEFMMAVADLVELGTGQPAIFFDETAFKILERNGVEKKDLWNWCVAGCVEPQIPGKTCLWDEGARINYATAVEWTLYNGLSKILGKEIGLKTGDPRNFKTYEEFEDACIKQMGHMIKAACQSTQVCERAHALRMPTPVRSAMCEGCVEEGRDAMWGGGIYNFGPGVETTGITDLADSLAAVKKLVYEDKAITMDRLIEVLDADYEGYEDVRQMMINRAPKYGNDDDYVDSIATKFLTISCEMCESYDSITGSHYLCGAVPAVSNVPCGASTWALPSGRKSGLPLSDGISPYPGYDKQGPSSVIKTIGKLDHVMNGVGTLLNMKLSPEILKTENDKRNFVNLLRAEGELGGYHIQFNVVSTETLRDAQKHPENYGDLLVRIAGYSAFFVELAPKAQEAIIGRTENKSW</sequence>
<organism evidence="6 7">
    <name type="scientific">Candidatus Allocopromorpha excrementigallinarum</name>
    <dbReference type="NCBI Taxonomy" id="2840742"/>
    <lineage>
        <taxon>Bacteria</taxon>
        <taxon>Bacillati</taxon>
        <taxon>Bacillota</taxon>
        <taxon>Clostridia</taxon>
        <taxon>Eubacteriales</taxon>
        <taxon>Eubacteriaceae</taxon>
        <taxon>Eubacteriaceae incertae sedis</taxon>
        <taxon>Candidatus Allocopromorpha</taxon>
    </lineage>
</organism>
<evidence type="ECO:0000256" key="3">
    <source>
        <dbReference type="PROSITE-ProRule" id="PRU00493"/>
    </source>
</evidence>
<dbReference type="Pfam" id="PF02901">
    <property type="entry name" value="PFL-like"/>
    <property type="match status" value="1"/>
</dbReference>
<feature type="modified residue" description="Glycine radical" evidence="3">
    <location>
        <position position="777"/>
    </location>
</feature>
<dbReference type="SUPFAM" id="SSF51998">
    <property type="entry name" value="PFL-like glycyl radical enzymes"/>
    <property type="match status" value="1"/>
</dbReference>
<evidence type="ECO:0000313" key="6">
    <source>
        <dbReference type="EMBL" id="HIU26223.1"/>
    </source>
</evidence>
<keyword evidence="2" id="KW-0456">Lyase</keyword>
<protein>
    <submittedName>
        <fullName evidence="6">Formate C-acetyltransferase/glycerol dehydratase family glycyl radical enzyme</fullName>
    </submittedName>
</protein>
<dbReference type="AlphaFoldDB" id="A0A9D1I2Y2"/>
<evidence type="ECO:0000256" key="1">
    <source>
        <dbReference type="ARBA" id="ARBA00022818"/>
    </source>
</evidence>
<evidence type="ECO:0000259" key="5">
    <source>
        <dbReference type="PROSITE" id="PS51554"/>
    </source>
</evidence>
<feature type="domain" description="Glycine radical" evidence="4">
    <location>
        <begin position="681"/>
        <end position="802"/>
    </location>
</feature>
<dbReference type="GO" id="GO:0016829">
    <property type="term" value="F:lyase activity"/>
    <property type="evidence" value="ECO:0007669"/>
    <property type="project" value="UniProtKB-KW"/>
</dbReference>
<proteinExistence type="predicted"/>
<dbReference type="InterPro" id="IPR051215">
    <property type="entry name" value="GRE"/>
</dbReference>
<evidence type="ECO:0000259" key="4">
    <source>
        <dbReference type="PROSITE" id="PS51149"/>
    </source>
</evidence>
<feature type="domain" description="PFL" evidence="5">
    <location>
        <begin position="16"/>
        <end position="674"/>
    </location>
</feature>
<name>A0A9D1I2Y2_9FIRM</name>
<dbReference type="Pfam" id="PF01228">
    <property type="entry name" value="Gly_radical"/>
    <property type="match status" value="1"/>
</dbReference>
<evidence type="ECO:0000256" key="2">
    <source>
        <dbReference type="ARBA" id="ARBA00023239"/>
    </source>
</evidence>
<evidence type="ECO:0000313" key="7">
    <source>
        <dbReference type="Proteomes" id="UP000824090"/>
    </source>
</evidence>
<dbReference type="InterPro" id="IPR010098">
    <property type="entry name" value="PFL2/GDeHydtase_fam"/>
</dbReference>
<dbReference type="Gene3D" id="3.20.70.20">
    <property type="match status" value="1"/>
</dbReference>
<dbReference type="InterPro" id="IPR001150">
    <property type="entry name" value="Gly_radical"/>
</dbReference>
<dbReference type="GO" id="GO:0005829">
    <property type="term" value="C:cytosol"/>
    <property type="evidence" value="ECO:0007669"/>
    <property type="project" value="TreeGrafter"/>
</dbReference>
<reference evidence="6" key="2">
    <citation type="journal article" date="2021" name="PeerJ">
        <title>Extensive microbial diversity within the chicken gut microbiome revealed by metagenomics and culture.</title>
        <authorList>
            <person name="Gilroy R."/>
            <person name="Ravi A."/>
            <person name="Getino M."/>
            <person name="Pursley I."/>
            <person name="Horton D.L."/>
            <person name="Alikhan N.F."/>
            <person name="Baker D."/>
            <person name="Gharbi K."/>
            <person name="Hall N."/>
            <person name="Watson M."/>
            <person name="Adriaenssens E.M."/>
            <person name="Foster-Nyarko E."/>
            <person name="Jarju S."/>
            <person name="Secka A."/>
            <person name="Antonio M."/>
            <person name="Oren A."/>
            <person name="Chaudhuri R.R."/>
            <person name="La Ragione R."/>
            <person name="Hildebrand F."/>
            <person name="Pallen M.J."/>
        </authorList>
    </citation>
    <scope>NUCLEOTIDE SEQUENCE</scope>
    <source>
        <strain evidence="6">ChiHcec3-6078</strain>
    </source>
</reference>
<accession>A0A9D1I2Y2</accession>
<dbReference type="Proteomes" id="UP000824090">
    <property type="component" value="Unassembled WGS sequence"/>
</dbReference>
<dbReference type="InterPro" id="IPR004184">
    <property type="entry name" value="PFL_dom"/>
</dbReference>
<dbReference type="EMBL" id="DVMP01000131">
    <property type="protein sequence ID" value="HIU26223.1"/>
    <property type="molecule type" value="Genomic_DNA"/>
</dbReference>
<comment type="caution">
    <text evidence="6">The sequence shown here is derived from an EMBL/GenBank/DDBJ whole genome shotgun (WGS) entry which is preliminary data.</text>
</comment>
<dbReference type="PANTHER" id="PTHR43641:SF2">
    <property type="entry name" value="DEHYDRATASE YBIW-RELATED"/>
    <property type="match status" value="1"/>
</dbReference>
<dbReference type="NCBIfam" id="TIGR01774">
    <property type="entry name" value="PFL2-3"/>
    <property type="match status" value="1"/>
</dbReference>
<keyword evidence="1 3" id="KW-0556">Organic radical</keyword>
<dbReference type="PROSITE" id="PS51149">
    <property type="entry name" value="GLY_RADICAL_2"/>
    <property type="match status" value="1"/>
</dbReference>
<reference evidence="6" key="1">
    <citation type="submission" date="2020-10" db="EMBL/GenBank/DDBJ databases">
        <authorList>
            <person name="Gilroy R."/>
        </authorList>
    </citation>
    <scope>NUCLEOTIDE SEQUENCE</scope>
    <source>
        <strain evidence="6">ChiHcec3-6078</strain>
    </source>
</reference>
<dbReference type="PROSITE" id="PS51554">
    <property type="entry name" value="PFL"/>
    <property type="match status" value="1"/>
</dbReference>